<dbReference type="AlphaFoldDB" id="A0A1V9ZU35"/>
<dbReference type="PANTHER" id="PTHR40763:SF5">
    <property type="entry name" value="MEMBRANE PROTEIN"/>
    <property type="match status" value="1"/>
</dbReference>
<evidence type="ECO:0008006" key="3">
    <source>
        <dbReference type="Google" id="ProtNLM"/>
    </source>
</evidence>
<dbReference type="EMBL" id="JNBR01000006">
    <property type="protein sequence ID" value="OQS01523.1"/>
    <property type="molecule type" value="Genomic_DNA"/>
</dbReference>
<dbReference type="OrthoDB" id="70168at2759"/>
<evidence type="ECO:0000313" key="1">
    <source>
        <dbReference type="EMBL" id="OQS01523.1"/>
    </source>
</evidence>
<protein>
    <recommendedName>
        <fullName evidence="3">Cell wall-active antibiotics response LiaF-like C-terminal domain-containing protein</fullName>
    </recommendedName>
</protein>
<dbReference type="PANTHER" id="PTHR40763">
    <property type="entry name" value="MEMBRANE PROTEIN-RELATED"/>
    <property type="match status" value="1"/>
</dbReference>
<comment type="caution">
    <text evidence="1">The sequence shown here is derived from an EMBL/GenBank/DDBJ whole genome shotgun (WGS) entry which is preliminary data.</text>
</comment>
<keyword evidence="2" id="KW-1185">Reference proteome</keyword>
<reference evidence="1 2" key="1">
    <citation type="journal article" date="2014" name="Genome Biol. Evol.">
        <title>The secreted proteins of Achlya hypogyna and Thraustotheca clavata identify the ancestral oomycete secretome and reveal gene acquisitions by horizontal gene transfer.</title>
        <authorList>
            <person name="Misner I."/>
            <person name="Blouin N."/>
            <person name="Leonard G."/>
            <person name="Richards T.A."/>
            <person name="Lane C.E."/>
        </authorList>
    </citation>
    <scope>NUCLEOTIDE SEQUENCE [LARGE SCALE GENOMIC DNA]</scope>
    <source>
        <strain evidence="1 2">ATCC 48635</strain>
    </source>
</reference>
<gene>
    <name evidence="1" type="ORF">ACHHYP_00702</name>
</gene>
<evidence type="ECO:0000313" key="2">
    <source>
        <dbReference type="Proteomes" id="UP000243579"/>
    </source>
</evidence>
<organism evidence="1 2">
    <name type="scientific">Achlya hypogyna</name>
    <name type="common">Oomycete</name>
    <name type="synonym">Protoachlya hypogyna</name>
    <dbReference type="NCBI Taxonomy" id="1202772"/>
    <lineage>
        <taxon>Eukaryota</taxon>
        <taxon>Sar</taxon>
        <taxon>Stramenopiles</taxon>
        <taxon>Oomycota</taxon>
        <taxon>Saprolegniomycetes</taxon>
        <taxon>Saprolegniales</taxon>
        <taxon>Achlyaceae</taxon>
        <taxon>Achlya</taxon>
    </lineage>
</organism>
<accession>A0A1V9ZU35</accession>
<proteinExistence type="predicted"/>
<dbReference type="Proteomes" id="UP000243579">
    <property type="component" value="Unassembled WGS sequence"/>
</dbReference>
<sequence length="188" mass="19261">MQAPSMHQAQYLTGESAHIQTERESHKMGFGGGTLFISAGSFINAAGPIVVPKRIVITVVLKGATIDLTQATFVHPVTEIKICAVLGGVKLVLPQGVRCEASGLSIFGAFRNATTSVSSASSPAAPLVRITGISVMGGAKASVSLDAAPLAVVPSSPPQVEVTVESESVPYAMAVPTTVPTSVTKHIE</sequence>
<name>A0A1V9ZU35_ACHHY</name>